<dbReference type="InterPro" id="IPR048841">
    <property type="entry name" value="PAN2_N"/>
</dbReference>
<dbReference type="InterPro" id="IPR011047">
    <property type="entry name" value="Quinoprotein_ADH-like_sf"/>
</dbReference>
<dbReference type="SMART" id="SM00479">
    <property type="entry name" value="EXOIII"/>
    <property type="match status" value="1"/>
</dbReference>
<dbReference type="InterPro" id="IPR015943">
    <property type="entry name" value="WD40/YVTN_repeat-like_dom_sf"/>
</dbReference>
<evidence type="ECO:0000256" key="4">
    <source>
        <dbReference type="ARBA" id="ARBA00022664"/>
    </source>
</evidence>
<feature type="compositionally biased region" description="Pro residues" evidence="11">
    <location>
        <begin position="1161"/>
        <end position="1176"/>
    </location>
</feature>
<dbReference type="PROSITE" id="PS50082">
    <property type="entry name" value="WD_REPEATS_2"/>
    <property type="match status" value="1"/>
</dbReference>
<dbReference type="Proteomes" id="UP000094020">
    <property type="component" value="Chromosome 2"/>
</dbReference>
<dbReference type="GO" id="GO:0004535">
    <property type="term" value="F:poly(A)-specific ribonuclease activity"/>
    <property type="evidence" value="ECO:0007669"/>
    <property type="project" value="UniProtKB-UniRule"/>
</dbReference>
<dbReference type="GO" id="GO:0006397">
    <property type="term" value="P:mRNA processing"/>
    <property type="evidence" value="ECO:0007669"/>
    <property type="project" value="UniProtKB-KW"/>
</dbReference>
<comment type="activity regulation">
    <text evidence="9">Positively regulated by the regulatory subunit PAN3.</text>
</comment>
<dbReference type="InterPro" id="IPR038765">
    <property type="entry name" value="Papain-like_cys_pep_sf"/>
</dbReference>
<keyword evidence="5 9" id="KW-0540">Nuclease</keyword>
<comment type="domain">
    <text evidence="9">The linker, or PAN3 interaction domain (PID), between the WD40 repeats and the pseudo-UCH domain mediates interaction with PAN3.</text>
</comment>
<dbReference type="InterPro" id="IPR001680">
    <property type="entry name" value="WD40_rpt"/>
</dbReference>
<evidence type="ECO:0000256" key="11">
    <source>
        <dbReference type="SAM" id="MobiDB-lite"/>
    </source>
</evidence>
<protein>
    <recommendedName>
        <fullName evidence="9">PAN2-PAN3 deadenylation complex catalytic subunit PAN2</fullName>
        <ecNumber evidence="9">3.1.13.4</ecNumber>
    </recommendedName>
    <alternativeName>
        <fullName evidence="9">PAB1P-dependent poly(A)-specific ribonuclease</fullName>
    </alternativeName>
    <alternativeName>
        <fullName evidence="9">Poly(A)-nuclease deadenylation complex subunit 2</fullName>
        <shortName evidence="9">PAN deadenylation complex subunit 2</shortName>
    </alternativeName>
</protein>
<dbReference type="InterPro" id="IPR030843">
    <property type="entry name" value="PAN2"/>
</dbReference>
<evidence type="ECO:0000256" key="10">
    <source>
        <dbReference type="PROSITE-ProRule" id="PRU00221"/>
    </source>
</evidence>
<organism evidence="13 14">
    <name type="scientific">Kwoniella pini CBS 10737</name>
    <dbReference type="NCBI Taxonomy" id="1296096"/>
    <lineage>
        <taxon>Eukaryota</taxon>
        <taxon>Fungi</taxon>
        <taxon>Dikarya</taxon>
        <taxon>Basidiomycota</taxon>
        <taxon>Agaricomycotina</taxon>
        <taxon>Tremellomycetes</taxon>
        <taxon>Tremellales</taxon>
        <taxon>Cryptococcaceae</taxon>
        <taxon>Kwoniella</taxon>
    </lineage>
</organism>
<feature type="compositionally biased region" description="Basic and acidic residues" evidence="11">
    <location>
        <begin position="472"/>
        <end position="488"/>
    </location>
</feature>
<feature type="region of interest" description="Disordered" evidence="11">
    <location>
        <begin position="448"/>
        <end position="510"/>
    </location>
</feature>
<evidence type="ECO:0000256" key="2">
    <source>
        <dbReference type="ARBA" id="ARBA00022490"/>
    </source>
</evidence>
<dbReference type="InterPro" id="IPR028881">
    <property type="entry name" value="PAN2_UCH_dom"/>
</dbReference>
<dbReference type="AlphaFoldDB" id="A0AAJ8L1Q6"/>
<dbReference type="GO" id="GO:0000932">
    <property type="term" value="C:P-body"/>
    <property type="evidence" value="ECO:0007669"/>
    <property type="project" value="TreeGrafter"/>
</dbReference>
<dbReference type="PANTHER" id="PTHR15728">
    <property type="entry name" value="DEADENYLATION COMPLEX CATALYTIC SUBUNIT PAN2"/>
    <property type="match status" value="1"/>
</dbReference>
<dbReference type="Pfam" id="PF00929">
    <property type="entry name" value="RNase_T"/>
    <property type="match status" value="1"/>
</dbReference>
<evidence type="ECO:0000256" key="7">
    <source>
        <dbReference type="ARBA" id="ARBA00022801"/>
    </source>
</evidence>
<comment type="domain">
    <text evidence="9">Contains a pseudo-UCH domain. This ubiquitin C-terminal hydrolase (UCH)-like or ubiquitin specific protease (USP)-like domain is predicted to be catalytically inactive because it lacks the active site catalytic triad characteristic of thiol proteases, with residues at the equivalent structural positions that are incompatible with catalysis, and it cannot bind ubiquitin. It functions as a structural scaffold for intra- and intermolecular interactions in the complex.</text>
</comment>
<comment type="cofactor">
    <cofactor evidence="9">
        <name>a divalent metal cation</name>
        <dbReference type="ChEBI" id="CHEBI:60240"/>
    </cofactor>
    <text evidence="9">Binds 2 metal cations per subunit in the catalytic exonuclease domain.</text>
</comment>
<dbReference type="Gene3D" id="2.130.10.10">
    <property type="entry name" value="YVTN repeat-like/Quinoprotein amine dehydrogenase"/>
    <property type="match status" value="1"/>
</dbReference>
<evidence type="ECO:0000256" key="8">
    <source>
        <dbReference type="ARBA" id="ARBA00022839"/>
    </source>
</evidence>
<feature type="domain" description="USP" evidence="12">
    <location>
        <begin position="545"/>
        <end position="892"/>
    </location>
</feature>
<keyword evidence="4 9" id="KW-0507">mRNA processing</keyword>
<dbReference type="InterPro" id="IPR036397">
    <property type="entry name" value="RNaseH_sf"/>
</dbReference>
<dbReference type="GO" id="GO:0003676">
    <property type="term" value="F:nucleic acid binding"/>
    <property type="evidence" value="ECO:0007669"/>
    <property type="project" value="InterPro"/>
</dbReference>
<keyword evidence="7 9" id="KW-0378">Hydrolase</keyword>
<dbReference type="HAMAP" id="MF_03182">
    <property type="entry name" value="PAN2"/>
    <property type="match status" value="1"/>
</dbReference>
<dbReference type="SUPFAM" id="SSF54001">
    <property type="entry name" value="Cysteine proteinases"/>
    <property type="match status" value="1"/>
</dbReference>
<dbReference type="InterPro" id="IPR050785">
    <property type="entry name" value="PAN2-PAN3_catalytic_subunit"/>
</dbReference>
<dbReference type="CDD" id="cd06143">
    <property type="entry name" value="PAN2_exo"/>
    <property type="match status" value="1"/>
</dbReference>
<feature type="compositionally biased region" description="Low complexity" evidence="11">
    <location>
        <begin position="1184"/>
        <end position="1201"/>
    </location>
</feature>
<gene>
    <name evidence="9" type="primary">PAN2</name>
    <name evidence="13" type="ORF">I206_101449</name>
</gene>
<sequence length="1251" mass="139181">MTYNPLHLLPIPPQSIDPKPIPTSIEFDSFSDTLWIGTSSGIVSALCTPLNLTRNVQFPTHGSKPFSSSSNVNGFLGNVITLGGGGGGMNSSVREIRVTDRDVWTLTEGGIGGRMRGGRAKWTVSDPSRSLRTMSPNPTNSHEVLAGGNGQMILANTSRGEIVRKVESNESSIVKLSPSSFNRSVLSASLSGQINLLDPRTGYKSLNTIIPVQAHTGGLSGADIKGNMVCTWGWTHMQGHPMPDPLVKIYDIRTLRPLPPISFPAGPAFALLHPTDPSKLVISSQQGMLQSVDMSGGSAASTFQQLDVNSYVTSMALSPRGDYLAFGDADGHLHLWTNYETGETAQVDENGQLILPTFNGYDGIKPEWPDQPDPPPPIVWEETTPLNLIGMPYYSESLLSNFPPELYATEVSPFYNPPLPIPPAVLNSMKMVDFVGYATTPKELKGKRYVIPSRPGAGKNTSNTINGHSFSGRRDSEPRFRSEKDKKNKSTKKINRQNSTDDQDVENDGLDQGEIPKYYRKVEIKYSKFGIEDFDFDYYNRTIYSGLETDILNSYTNALLQAIHYILPIRKVATAHICVDCKKEHCLLCEAGFLFRMLEDAKGRNCQASNFSRAFSATPQASALGLMDDNDKSTAPYGSLIQNFNRWLLSTFSTESIVEGETFNLRHKGIQDLTLDKENNTTSAIDQVLGLEIKTTNTCRSCGFVSERDTTLHAVDLLYPKKSTRPLRFDDVLRSSIFRENTTKAVCSNCKSFTPLDSKRTLSPKRQNPLPPILSINTMMNSIELFEHWRTDISTDGFLQPFVEFDGGNGENVRYEVKSLVVQIQENDSTPAHLVSFVKVPNESDTVEGETEAKVSQWIMFNDFLVRQVSEEEVFNFPDQWKVPSVIILQRIDTSSLLELSNLPTSIDKSVLLKDVSIAWNKRNAMIKHTIFGPNELPQPGTLIAIDAEFVALQQEEMEFRSDGTKNILRPSHMSLARVSVLRGQGEKEGIPFIDDYIHTSETVVDYLTEYSGIKPGDLDPNNSPHTLVPLKVAYKKLRLLVDLGCIFIGHGLAKDFRTINIFIPSEQVMDTVHIFTIPGRQRKLSLKFLAWYLLKKDIQTNSHDSIEDSKFALLLYKLYREYIEKDDQGDEFRILMDNVFNEGHKLGFKPPTDRPNSPNAFPPLQAPPTPNPPKQPRSRKSSNKNSNNNNNNNTNTNQSNWTDTINVSANGNDQNNGNNSGNNNTNNGGRGRGRGRGKAQSQQNQSQNQW</sequence>
<evidence type="ECO:0000256" key="9">
    <source>
        <dbReference type="HAMAP-Rule" id="MF_03182"/>
    </source>
</evidence>
<dbReference type="InterPro" id="IPR013520">
    <property type="entry name" value="Ribonucl_H"/>
</dbReference>
<comment type="function">
    <text evidence="9">Catalytic subunit of the poly(A)-nuclease (PAN) deadenylation complex, one of two cytoplasmic mRNA deadenylases involved in mRNA turnover. PAN specifically shortens poly(A) tails of RNA and the activity is stimulated by poly(A)-binding protein PAB1. PAN deadenylation is followed by rapid degradation of the shortened mRNA tails by the CCR4-NOT complex. Deadenylated mRNAs are then degraded by two alternative mechanisms, namely exosome-mediated 3'-5' exonucleolytic degradation, or deadenlyation-dependent mRNA decaping and subsequent 5'-3' exonucleolytic degradation by XRN1. May also be involved in post-transcriptional maturation of mRNA poly(A) tails.</text>
</comment>
<evidence type="ECO:0000256" key="6">
    <source>
        <dbReference type="ARBA" id="ARBA00022723"/>
    </source>
</evidence>
<keyword evidence="3 10" id="KW-0853">WD repeat</keyword>
<accession>A0AAJ8L1Q6</accession>
<feature type="binding site" evidence="9">
    <location>
        <position position="947"/>
    </location>
    <ligand>
        <name>a divalent metal cation</name>
        <dbReference type="ChEBI" id="CHEBI:60240"/>
        <note>catalytic</note>
    </ligand>
</feature>
<comment type="caution">
    <text evidence="9">Lacks conserved residue(s) required for the propagation of feature annotation.</text>
</comment>
<dbReference type="FunFam" id="3.30.420.10:FF:000028">
    <property type="entry name" value="PAN2-PAN3 deadenylation complex catalytic subunit PAN2"/>
    <property type="match status" value="1"/>
</dbReference>
<evidence type="ECO:0000259" key="12">
    <source>
        <dbReference type="PROSITE" id="PS50235"/>
    </source>
</evidence>
<dbReference type="PROSITE" id="PS50235">
    <property type="entry name" value="USP_3"/>
    <property type="match status" value="1"/>
</dbReference>
<feature type="compositionally biased region" description="Acidic residues" evidence="11">
    <location>
        <begin position="501"/>
        <end position="510"/>
    </location>
</feature>
<comment type="similarity">
    <text evidence="9">Belongs to the peptidase C19 family. PAN2 subfamily.</text>
</comment>
<dbReference type="Pfam" id="PF20770">
    <property type="entry name" value="PAN2_N"/>
    <property type="match status" value="1"/>
</dbReference>
<keyword evidence="2 9" id="KW-0963">Cytoplasm</keyword>
<keyword evidence="14" id="KW-1185">Reference proteome</keyword>
<dbReference type="InterPro" id="IPR012337">
    <property type="entry name" value="RNaseH-like_sf"/>
</dbReference>
<dbReference type="Gene3D" id="3.90.70.10">
    <property type="entry name" value="Cysteine proteinases"/>
    <property type="match status" value="1"/>
</dbReference>
<feature type="repeat" description="WD" evidence="10">
    <location>
        <begin position="312"/>
        <end position="336"/>
    </location>
</feature>
<comment type="catalytic activity">
    <reaction evidence="9">
        <text>Exonucleolytic cleavage of poly(A) to 5'-AMP.</text>
        <dbReference type="EC" id="3.1.13.4"/>
    </reaction>
</comment>
<name>A0AAJ8L1Q6_9TREE</name>
<dbReference type="SUPFAM" id="SSF53098">
    <property type="entry name" value="Ribonuclease H-like"/>
    <property type="match status" value="1"/>
</dbReference>
<dbReference type="SUPFAM" id="SSF50998">
    <property type="entry name" value="Quinoprotein alcohol dehydrogenase-like"/>
    <property type="match status" value="1"/>
</dbReference>
<comment type="subcellular location">
    <subcellularLocation>
        <location evidence="1 9">Cytoplasm</location>
    </subcellularLocation>
</comment>
<evidence type="ECO:0000313" key="14">
    <source>
        <dbReference type="Proteomes" id="UP000094020"/>
    </source>
</evidence>
<keyword evidence="6 9" id="KW-0479">Metal-binding</keyword>
<proteinExistence type="inferred from homology"/>
<comment type="subunit">
    <text evidence="9">Forms a heterotrimer with an asymmetric homodimer of the regulatory subunit PAN3 to form the poly(A)-nuclease (PAN) deadenylation complex.</text>
</comment>
<evidence type="ECO:0000313" key="13">
    <source>
        <dbReference type="EMBL" id="WWC67540.1"/>
    </source>
</evidence>
<feature type="compositionally biased region" description="Polar residues" evidence="11">
    <location>
        <begin position="459"/>
        <end position="469"/>
    </location>
</feature>
<feature type="binding site" evidence="9">
    <location>
        <position position="949"/>
    </location>
    <ligand>
        <name>a divalent metal cation</name>
        <dbReference type="ChEBI" id="CHEBI:60240"/>
        <note>catalytic</note>
    </ligand>
</feature>
<dbReference type="EC" id="3.1.13.4" evidence="9"/>
<dbReference type="GO" id="GO:0000289">
    <property type="term" value="P:nuclear-transcribed mRNA poly(A) tail shortening"/>
    <property type="evidence" value="ECO:0007669"/>
    <property type="project" value="UniProtKB-UniRule"/>
</dbReference>
<dbReference type="GO" id="GO:0046872">
    <property type="term" value="F:metal ion binding"/>
    <property type="evidence" value="ECO:0007669"/>
    <property type="project" value="UniProtKB-KW"/>
</dbReference>
<reference evidence="13" key="2">
    <citation type="submission" date="2024-02" db="EMBL/GenBank/DDBJ databases">
        <title>Comparative genomics of Cryptococcus and Kwoniella reveals pathogenesis evolution and contrasting modes of karyotype evolution via chromosome fusion or intercentromeric recombination.</title>
        <authorList>
            <person name="Coelho M.A."/>
            <person name="David-Palma M."/>
            <person name="Shea T."/>
            <person name="Bowers K."/>
            <person name="McGinley-Smith S."/>
            <person name="Mohammad A.W."/>
            <person name="Gnirke A."/>
            <person name="Yurkov A.M."/>
            <person name="Nowrousian M."/>
            <person name="Sun S."/>
            <person name="Cuomo C.A."/>
            <person name="Heitman J."/>
        </authorList>
    </citation>
    <scope>NUCLEOTIDE SEQUENCE</scope>
    <source>
        <strain evidence="13">CBS 10737</strain>
    </source>
</reference>
<dbReference type="Gene3D" id="3.30.420.10">
    <property type="entry name" value="Ribonuclease H-like superfamily/Ribonuclease H"/>
    <property type="match status" value="1"/>
</dbReference>
<dbReference type="EMBL" id="CP144520">
    <property type="protein sequence ID" value="WWC67540.1"/>
    <property type="molecule type" value="Genomic_DNA"/>
</dbReference>
<keyword evidence="8 9" id="KW-0269">Exonuclease</keyword>
<reference evidence="13" key="1">
    <citation type="submission" date="2013-07" db="EMBL/GenBank/DDBJ databases">
        <authorList>
            <consortium name="The Broad Institute Genome Sequencing Platform"/>
            <person name="Cuomo C."/>
            <person name="Litvintseva A."/>
            <person name="Chen Y."/>
            <person name="Heitman J."/>
            <person name="Sun S."/>
            <person name="Springer D."/>
            <person name="Dromer F."/>
            <person name="Young S.K."/>
            <person name="Zeng Q."/>
            <person name="Gargeya S."/>
            <person name="Fitzgerald M."/>
            <person name="Abouelleil A."/>
            <person name="Alvarado L."/>
            <person name="Berlin A.M."/>
            <person name="Chapman S.B."/>
            <person name="Dewar J."/>
            <person name="Goldberg J."/>
            <person name="Griggs A."/>
            <person name="Gujja S."/>
            <person name="Hansen M."/>
            <person name="Howarth C."/>
            <person name="Imamovic A."/>
            <person name="Larimer J."/>
            <person name="McCowan C."/>
            <person name="Murphy C."/>
            <person name="Pearson M."/>
            <person name="Priest M."/>
            <person name="Roberts A."/>
            <person name="Saif S."/>
            <person name="Shea T."/>
            <person name="Sykes S."/>
            <person name="Wortman J."/>
            <person name="Nusbaum C."/>
            <person name="Birren B."/>
        </authorList>
    </citation>
    <scope>NUCLEOTIDE SEQUENCE</scope>
    <source>
        <strain evidence="13">CBS 10737</strain>
    </source>
</reference>
<evidence type="ECO:0000256" key="1">
    <source>
        <dbReference type="ARBA" id="ARBA00004496"/>
    </source>
</evidence>
<dbReference type="SMART" id="SM00320">
    <property type="entry name" value="WD40"/>
    <property type="match status" value="2"/>
</dbReference>
<dbReference type="PANTHER" id="PTHR15728:SF0">
    <property type="entry name" value="PAN2-PAN3 DEADENYLATION COMPLEX CATALYTIC SUBUNIT PAN2"/>
    <property type="match status" value="1"/>
</dbReference>
<evidence type="ECO:0000256" key="3">
    <source>
        <dbReference type="ARBA" id="ARBA00022574"/>
    </source>
</evidence>
<feature type="binding site" evidence="9">
    <location>
        <position position="1109"/>
    </location>
    <ligand>
        <name>a divalent metal cation</name>
        <dbReference type="ChEBI" id="CHEBI:60240"/>
        <note>catalytic</note>
    </ligand>
</feature>
<dbReference type="Pfam" id="PF13423">
    <property type="entry name" value="UCH_1"/>
    <property type="match status" value="1"/>
</dbReference>
<feature type="binding site" evidence="9">
    <location>
        <position position="1056"/>
    </location>
    <ligand>
        <name>a divalent metal cation</name>
        <dbReference type="ChEBI" id="CHEBI:60240"/>
        <note>catalytic</note>
    </ligand>
</feature>
<feature type="compositionally biased region" description="Low complexity" evidence="11">
    <location>
        <begin position="1241"/>
        <end position="1251"/>
    </location>
</feature>
<feature type="compositionally biased region" description="Low complexity" evidence="11">
    <location>
        <begin position="1211"/>
        <end position="1228"/>
    </location>
</feature>
<dbReference type="InterPro" id="IPR028889">
    <property type="entry name" value="USP"/>
</dbReference>
<feature type="region of interest" description="Disordered" evidence="11">
    <location>
        <begin position="115"/>
        <end position="146"/>
    </location>
</feature>
<feature type="region of interest" description="Disordered" evidence="11">
    <location>
        <begin position="1146"/>
        <end position="1251"/>
    </location>
</feature>
<dbReference type="GO" id="GO:0031251">
    <property type="term" value="C:PAN complex"/>
    <property type="evidence" value="ECO:0007669"/>
    <property type="project" value="UniProtKB-UniRule"/>
</dbReference>
<feature type="compositionally biased region" description="Polar residues" evidence="11">
    <location>
        <begin position="125"/>
        <end position="142"/>
    </location>
</feature>
<evidence type="ECO:0000256" key="5">
    <source>
        <dbReference type="ARBA" id="ARBA00022722"/>
    </source>
</evidence>